<keyword evidence="1" id="KW-0732">Signal</keyword>
<evidence type="ECO:0000256" key="1">
    <source>
        <dbReference type="SAM" id="SignalP"/>
    </source>
</evidence>
<protein>
    <submittedName>
        <fullName evidence="2">Lipocalin</fullName>
    </submittedName>
</protein>
<sequence length="219" mass="25557">MRLQTFAVLYFSVTVHTHSDSPDTEYDSYEEELFTTPKAIATKRPTKKRPRNEVYSIKEFLDMNDTIWVYNSTEKGNVTCRVDVMEDLNPLYVNITRYTLSNGEISTFSAKAEFSYHPNLATTDDDYNEMKLESSGNNQPYETLIYMSADKACGVFYVNYHSEMYLLLGTWFELRIRNSSLAQGPDHMCSYLYQQYSSRQNTTYTYTPACQCISRHIKY</sequence>
<feature type="signal peptide" evidence="1">
    <location>
        <begin position="1"/>
        <end position="19"/>
    </location>
</feature>
<proteinExistence type="predicted"/>
<dbReference type="Gene3D" id="2.40.128.20">
    <property type="match status" value="1"/>
</dbReference>
<dbReference type="InterPro" id="IPR012674">
    <property type="entry name" value="Calycin"/>
</dbReference>
<feature type="chain" id="PRO_5007287034" evidence="1">
    <location>
        <begin position="20"/>
        <end position="219"/>
    </location>
</feature>
<evidence type="ECO:0000313" key="2">
    <source>
        <dbReference type="EMBL" id="JAP86771.1"/>
    </source>
</evidence>
<dbReference type="EMBL" id="GEDV01001786">
    <property type="protein sequence ID" value="JAP86771.1"/>
    <property type="molecule type" value="Transcribed_RNA"/>
</dbReference>
<dbReference type="SUPFAM" id="SSF50814">
    <property type="entry name" value="Lipocalins"/>
    <property type="match status" value="1"/>
</dbReference>
<name>A0A131Z978_RHIAP</name>
<accession>A0A131Z978</accession>
<organism evidence="2">
    <name type="scientific">Rhipicephalus appendiculatus</name>
    <name type="common">Brown ear tick</name>
    <dbReference type="NCBI Taxonomy" id="34631"/>
    <lineage>
        <taxon>Eukaryota</taxon>
        <taxon>Metazoa</taxon>
        <taxon>Ecdysozoa</taxon>
        <taxon>Arthropoda</taxon>
        <taxon>Chelicerata</taxon>
        <taxon>Arachnida</taxon>
        <taxon>Acari</taxon>
        <taxon>Parasitiformes</taxon>
        <taxon>Ixodida</taxon>
        <taxon>Ixodoidea</taxon>
        <taxon>Ixodidae</taxon>
        <taxon>Rhipicephalinae</taxon>
        <taxon>Rhipicephalus</taxon>
        <taxon>Rhipicephalus</taxon>
    </lineage>
</organism>
<reference evidence="2" key="1">
    <citation type="journal article" date="2016" name="Ticks Tick Borne Dis.">
        <title>De novo assembly and annotation of the salivary gland transcriptome of Rhipicephalus appendiculatus male and female ticks during blood feeding.</title>
        <authorList>
            <person name="de Castro M.H."/>
            <person name="de Klerk D."/>
            <person name="Pienaar R."/>
            <person name="Latif A.A."/>
            <person name="Rees D.J."/>
            <person name="Mans B.J."/>
        </authorList>
    </citation>
    <scope>NUCLEOTIDE SEQUENCE</scope>
    <source>
        <tissue evidence="2">Salivary glands</tissue>
    </source>
</reference>
<dbReference type="AlphaFoldDB" id="A0A131Z978"/>